<sequence length="238" mass="27404">MAQPPELAHFEKAESKIGYNDIPSIELESMRLQLNKLITSLKNLQQQLMLPSVSLPNNNGPVISWTKLSERVEAAVTHLYKIQKNIIQFDAINVYPNVGKFPVSEEELINVLLRKKNLPEIDELYEDLIKIGEQAVTKFQEDNQIQEENKQVLIEKYFTHNDNLIAEKLKTLKEVKKELFGKKDDQDVDMQEATNIDKDNYTITSDMIPFDIEKVFKFMYSGVKLNDSNSPSNDAIML</sequence>
<organism evidence="1 2">
    <name type="scientific">Hanseniaspora opuntiae</name>
    <dbReference type="NCBI Taxonomy" id="211096"/>
    <lineage>
        <taxon>Eukaryota</taxon>
        <taxon>Fungi</taxon>
        <taxon>Dikarya</taxon>
        <taxon>Ascomycota</taxon>
        <taxon>Saccharomycotina</taxon>
        <taxon>Saccharomycetes</taxon>
        <taxon>Saccharomycodales</taxon>
        <taxon>Saccharomycodaceae</taxon>
        <taxon>Hanseniaspora</taxon>
    </lineage>
</organism>
<evidence type="ECO:0000313" key="2">
    <source>
        <dbReference type="Proteomes" id="UP000095605"/>
    </source>
</evidence>
<accession>A0A1E5R411</accession>
<dbReference type="EMBL" id="LPNL01000009">
    <property type="protein sequence ID" value="OEJ81639.1"/>
    <property type="molecule type" value="Genomic_DNA"/>
</dbReference>
<dbReference type="AlphaFoldDB" id="A0A1E5R411"/>
<dbReference type="Gene3D" id="6.10.250.2610">
    <property type="match status" value="1"/>
</dbReference>
<evidence type="ECO:0000313" key="1">
    <source>
        <dbReference type="EMBL" id="OEJ81639.1"/>
    </source>
</evidence>
<proteinExistence type="predicted"/>
<keyword evidence="2" id="KW-1185">Reference proteome</keyword>
<evidence type="ECO:0008006" key="3">
    <source>
        <dbReference type="Google" id="ProtNLM"/>
    </source>
</evidence>
<reference evidence="2" key="1">
    <citation type="journal article" date="2016" name="Genome Announc.">
        <title>Genome sequences of three species of Hanseniaspora isolated from spontaneous wine fermentations.</title>
        <authorList>
            <person name="Sternes P.R."/>
            <person name="Lee D."/>
            <person name="Kutyna D.R."/>
            <person name="Borneman A.R."/>
        </authorList>
    </citation>
    <scope>NUCLEOTIDE SEQUENCE [LARGE SCALE GENOMIC DNA]</scope>
    <source>
        <strain evidence="2">AWRI3578</strain>
    </source>
</reference>
<protein>
    <recommendedName>
        <fullName evidence="3">Mediator complex subunit 8</fullName>
    </recommendedName>
</protein>
<comment type="caution">
    <text evidence="1">The sequence shown here is derived from an EMBL/GenBank/DDBJ whole genome shotgun (WGS) entry which is preliminary data.</text>
</comment>
<dbReference type="Proteomes" id="UP000095605">
    <property type="component" value="Unassembled WGS sequence"/>
</dbReference>
<name>A0A1E5R411_9ASCO</name>
<gene>
    <name evidence="1" type="ORF">AWRI3578_g3850</name>
</gene>
<dbReference type="OrthoDB" id="5329317at2759"/>